<dbReference type="RefSeq" id="XP_012824907.1">
    <property type="nucleotide sequence ID" value="XM_012969453.3"/>
</dbReference>
<dbReference type="GeneID" id="734130"/>
<keyword evidence="8" id="KW-1185">Reference proteome</keyword>
<dbReference type="InterPro" id="IPR003599">
    <property type="entry name" value="Ig_sub"/>
</dbReference>
<feature type="domain" description="Ig-like" evidence="7">
    <location>
        <begin position="205"/>
        <end position="289"/>
    </location>
</feature>
<keyword evidence="4" id="KW-0393">Immunoglobulin domain</keyword>
<dbReference type="PROSITE" id="PS50835">
    <property type="entry name" value="IG_LIKE"/>
    <property type="match status" value="2"/>
</dbReference>
<dbReference type="InterPro" id="IPR036179">
    <property type="entry name" value="Ig-like_dom_sf"/>
</dbReference>
<dbReference type="KEGG" id="xtr:734130"/>
<feature type="chain" id="PRO_5035228519" evidence="6">
    <location>
        <begin position="25"/>
        <end position="393"/>
    </location>
</feature>
<dbReference type="SMART" id="SM00409">
    <property type="entry name" value="IG"/>
    <property type="match status" value="2"/>
</dbReference>
<dbReference type="SUPFAM" id="SSF48726">
    <property type="entry name" value="Immunoglobulin"/>
    <property type="match status" value="3"/>
</dbReference>
<feature type="signal peptide" evidence="6">
    <location>
        <begin position="1"/>
        <end position="24"/>
    </location>
</feature>
<dbReference type="OrthoDB" id="6151406at2759"/>
<evidence type="ECO:0000256" key="3">
    <source>
        <dbReference type="ARBA" id="ARBA00023157"/>
    </source>
</evidence>
<name>A0A8J0SM81_XENTR</name>
<sequence>MAGTISMAPLYFVFFFLLVTANEGSSIKPIVSIDPNWATIFTKESVTLTCNVDPPGPKDQIYYWYRDNQIVPMYLGTNIVKIDRASKEHGGSYQCQTVTSDKSDPVRLQVTSSWLTLKVPGILFEGDELSVACAGYPGYSARDAVLYRGNEVIASSPSEAVFLVGTANMATSGSYRCTRQVKDGVIYYSYSSEEIISVKELFSKPVMKVNPNHLTEGDHVTITCDTKLSPHRETTELQFAFYRNGHNVQGFSSVNTFHVPSMLLQNSGNYACEVRTRNNTVRKRSDEIKVAAGDFPYFVPTGASLDSSTDEGRDVGQMPVVPGAERSYAPMAVEVTMAVLISSLAVALLVYVFKRKLSPYFFNHHTGPASSASVKASENRKDMSSRYTDLTVV</sequence>
<keyword evidence="3" id="KW-1015">Disulfide bond</keyword>
<dbReference type="Pfam" id="PF13895">
    <property type="entry name" value="Ig_2"/>
    <property type="match status" value="2"/>
</dbReference>
<evidence type="ECO:0000313" key="10">
    <source>
        <dbReference type="Xenbase" id="XB-GENE-5962076"/>
    </source>
</evidence>
<evidence type="ECO:0000256" key="6">
    <source>
        <dbReference type="SAM" id="SignalP"/>
    </source>
</evidence>
<proteinExistence type="predicted"/>
<dbReference type="Proteomes" id="UP000008143">
    <property type="component" value="Chromosome 8"/>
</dbReference>
<accession>A0A8J0SM81</accession>
<dbReference type="InterPro" id="IPR050488">
    <property type="entry name" value="Ig_Fc_receptor"/>
</dbReference>
<dbReference type="InterPro" id="IPR003598">
    <property type="entry name" value="Ig_sub2"/>
</dbReference>
<dbReference type="CTD" id="115352"/>
<evidence type="ECO:0000256" key="2">
    <source>
        <dbReference type="ARBA" id="ARBA00022737"/>
    </source>
</evidence>
<evidence type="ECO:0000259" key="7">
    <source>
        <dbReference type="PROSITE" id="PS50835"/>
    </source>
</evidence>
<evidence type="ECO:0000313" key="8">
    <source>
        <dbReference type="Proteomes" id="UP000008143"/>
    </source>
</evidence>
<dbReference type="FunFam" id="2.60.40.10:FF:000651">
    <property type="entry name" value="Fc receptor like 1"/>
    <property type="match status" value="1"/>
</dbReference>
<organism evidence="8 9">
    <name type="scientific">Xenopus tropicalis</name>
    <name type="common">Western clawed frog</name>
    <name type="synonym">Silurana tropicalis</name>
    <dbReference type="NCBI Taxonomy" id="8364"/>
    <lineage>
        <taxon>Eukaryota</taxon>
        <taxon>Metazoa</taxon>
        <taxon>Chordata</taxon>
        <taxon>Craniata</taxon>
        <taxon>Vertebrata</taxon>
        <taxon>Euteleostomi</taxon>
        <taxon>Amphibia</taxon>
        <taxon>Batrachia</taxon>
        <taxon>Anura</taxon>
        <taxon>Pipoidea</taxon>
        <taxon>Pipidae</taxon>
        <taxon>Xenopodinae</taxon>
        <taxon>Xenopus</taxon>
        <taxon>Silurana</taxon>
    </lineage>
</organism>
<gene>
    <name evidence="9 10" type="primary">fcrl3</name>
</gene>
<evidence type="ECO:0000256" key="1">
    <source>
        <dbReference type="ARBA" id="ARBA00022729"/>
    </source>
</evidence>
<dbReference type="Gene3D" id="2.60.40.10">
    <property type="entry name" value="Immunoglobulins"/>
    <property type="match status" value="3"/>
</dbReference>
<evidence type="ECO:0000256" key="4">
    <source>
        <dbReference type="ARBA" id="ARBA00023319"/>
    </source>
</evidence>
<keyword evidence="5" id="KW-0812">Transmembrane</keyword>
<keyword evidence="5" id="KW-1133">Transmembrane helix</keyword>
<dbReference type="AGR" id="Xenbase:XB-GENE-5962076"/>
<keyword evidence="5" id="KW-0472">Membrane</keyword>
<evidence type="ECO:0000313" key="9">
    <source>
        <dbReference type="RefSeq" id="XP_012824907.1"/>
    </source>
</evidence>
<feature type="transmembrane region" description="Helical" evidence="5">
    <location>
        <begin position="328"/>
        <end position="353"/>
    </location>
</feature>
<protein>
    <submittedName>
        <fullName evidence="9">Fc receptor-like protein 5 isoform X1</fullName>
    </submittedName>
</protein>
<dbReference type="SMART" id="SM00408">
    <property type="entry name" value="IGc2"/>
    <property type="match status" value="3"/>
</dbReference>
<dbReference type="PANTHER" id="PTHR11481:SF116">
    <property type="entry name" value="FC RECEPTOR-LIKE B"/>
    <property type="match status" value="1"/>
</dbReference>
<dbReference type="OMA" id="PHANRTI"/>
<keyword evidence="1 6" id="KW-0732">Signal</keyword>
<keyword evidence="2" id="KW-0677">Repeat</keyword>
<dbReference type="PANTHER" id="PTHR11481">
    <property type="entry name" value="IMMUNOGLOBULIN FC RECEPTOR"/>
    <property type="match status" value="1"/>
</dbReference>
<reference evidence="9" key="1">
    <citation type="submission" date="2025-08" db="UniProtKB">
        <authorList>
            <consortium name="RefSeq"/>
        </authorList>
    </citation>
    <scope>IDENTIFICATION</scope>
    <source>
        <strain evidence="9">Nigerian</strain>
        <tissue evidence="9">Liver and blood</tissue>
    </source>
</reference>
<dbReference type="Xenbase" id="XB-GENE-5962076">
    <property type="gene designation" value="fcrl3"/>
</dbReference>
<feature type="domain" description="Ig-like" evidence="7">
    <location>
        <begin position="29"/>
        <end position="111"/>
    </location>
</feature>
<dbReference type="AlphaFoldDB" id="A0A8J0SM81"/>
<dbReference type="InterPro" id="IPR013783">
    <property type="entry name" value="Ig-like_fold"/>
</dbReference>
<dbReference type="InterPro" id="IPR007110">
    <property type="entry name" value="Ig-like_dom"/>
</dbReference>
<evidence type="ECO:0000256" key="5">
    <source>
        <dbReference type="SAM" id="Phobius"/>
    </source>
</evidence>